<dbReference type="STRING" id="299467.A0A443S4Q5"/>
<dbReference type="VEuPathDB" id="VectorBase:LDEU009579"/>
<organism evidence="1 2">
    <name type="scientific">Leptotrombidium deliense</name>
    <dbReference type="NCBI Taxonomy" id="299467"/>
    <lineage>
        <taxon>Eukaryota</taxon>
        <taxon>Metazoa</taxon>
        <taxon>Ecdysozoa</taxon>
        <taxon>Arthropoda</taxon>
        <taxon>Chelicerata</taxon>
        <taxon>Arachnida</taxon>
        <taxon>Acari</taxon>
        <taxon>Acariformes</taxon>
        <taxon>Trombidiformes</taxon>
        <taxon>Prostigmata</taxon>
        <taxon>Anystina</taxon>
        <taxon>Parasitengona</taxon>
        <taxon>Trombiculoidea</taxon>
        <taxon>Trombiculidae</taxon>
        <taxon>Leptotrombidium</taxon>
    </lineage>
</organism>
<gene>
    <name evidence="1" type="ORF">B4U80_04663</name>
</gene>
<dbReference type="EMBL" id="NCKV01008740">
    <property type="protein sequence ID" value="RWS22461.1"/>
    <property type="molecule type" value="Genomic_DNA"/>
</dbReference>
<dbReference type="AlphaFoldDB" id="A0A443S4Q5"/>
<accession>A0A443S4Q5</accession>
<reference evidence="1 2" key="1">
    <citation type="journal article" date="2018" name="Gigascience">
        <title>Genomes of trombidid mites reveal novel predicted allergens and laterally-transferred genes associated with secondary metabolism.</title>
        <authorList>
            <person name="Dong X."/>
            <person name="Chaisiri K."/>
            <person name="Xia D."/>
            <person name="Armstrong S.D."/>
            <person name="Fang Y."/>
            <person name="Donnelly M.J."/>
            <person name="Kadowaki T."/>
            <person name="McGarry J.W."/>
            <person name="Darby A.C."/>
            <person name="Makepeace B.L."/>
        </authorList>
    </citation>
    <scope>NUCLEOTIDE SEQUENCE [LARGE SCALE GENOMIC DNA]</scope>
    <source>
        <strain evidence="1">UoL-UT</strain>
    </source>
</reference>
<dbReference type="Gene3D" id="2.60.40.770">
    <property type="match status" value="1"/>
</dbReference>
<comment type="caution">
    <text evidence="1">The sequence shown here is derived from an EMBL/GenBank/DDBJ whole genome shotgun (WGS) entry which is preliminary data.</text>
</comment>
<dbReference type="InterPro" id="IPR014756">
    <property type="entry name" value="Ig_E-set"/>
</dbReference>
<dbReference type="Proteomes" id="UP000288716">
    <property type="component" value="Unassembled WGS sequence"/>
</dbReference>
<sequence length="140" mass="15964">MCVTYRHKLNNLTIKSVDNDHGIVHFNYTLVSKSQQSIAEVFNRLSLNLGGSVEGVRAFGCLNDTEPCVVKRGSISRLEVEFIAPFTARWVRADARARVDGFFSTYYMPWTGMHRNACDGHGLQCPIVQNRRYKYIYEAP</sequence>
<proteinExistence type="predicted"/>
<keyword evidence="2" id="KW-1185">Reference proteome</keyword>
<dbReference type="SUPFAM" id="SSF81296">
    <property type="entry name" value="E set domains"/>
    <property type="match status" value="1"/>
</dbReference>
<protein>
    <submittedName>
        <fullName evidence="1">Epididymal secretory protein E1-like protein</fullName>
    </submittedName>
</protein>
<evidence type="ECO:0000313" key="1">
    <source>
        <dbReference type="EMBL" id="RWS22461.1"/>
    </source>
</evidence>
<feature type="non-terminal residue" evidence="1">
    <location>
        <position position="140"/>
    </location>
</feature>
<evidence type="ECO:0000313" key="2">
    <source>
        <dbReference type="Proteomes" id="UP000288716"/>
    </source>
</evidence>
<name>A0A443S4Q5_9ACAR</name>